<evidence type="ECO:0000259" key="1">
    <source>
        <dbReference type="SMART" id="SM00597"/>
    </source>
</evidence>
<dbReference type="InterPro" id="IPR006580">
    <property type="entry name" value="Znf_TTF"/>
</dbReference>
<gene>
    <name evidence="2" type="ORF">RDI58_006771</name>
</gene>
<dbReference type="GO" id="GO:0046983">
    <property type="term" value="F:protein dimerization activity"/>
    <property type="evidence" value="ECO:0007669"/>
    <property type="project" value="InterPro"/>
</dbReference>
<dbReference type="InterPro" id="IPR025398">
    <property type="entry name" value="DUF4371"/>
</dbReference>
<name>A0AAN8YLG5_SOLBU</name>
<dbReference type="InterPro" id="IPR012337">
    <property type="entry name" value="RNaseH-like_sf"/>
</dbReference>
<feature type="domain" description="TTF-type" evidence="1">
    <location>
        <begin position="146"/>
        <end position="232"/>
    </location>
</feature>
<keyword evidence="3" id="KW-1185">Reference proteome</keyword>
<dbReference type="PANTHER" id="PTHR45749">
    <property type="match status" value="1"/>
</dbReference>
<reference evidence="2 3" key="1">
    <citation type="submission" date="2024-02" db="EMBL/GenBank/DDBJ databases">
        <title>de novo genome assembly of Solanum bulbocastanum strain 11H21.</title>
        <authorList>
            <person name="Hosaka A.J."/>
        </authorList>
    </citation>
    <scope>NUCLEOTIDE SEQUENCE [LARGE SCALE GENOMIC DNA]</scope>
    <source>
        <tissue evidence="2">Young leaves</tissue>
    </source>
</reference>
<proteinExistence type="predicted"/>
<dbReference type="InterPro" id="IPR008906">
    <property type="entry name" value="HATC_C_dom"/>
</dbReference>
<dbReference type="Pfam" id="PF14291">
    <property type="entry name" value="DUF4371"/>
    <property type="match status" value="1"/>
</dbReference>
<organism evidence="2 3">
    <name type="scientific">Solanum bulbocastanum</name>
    <name type="common">Wild potato</name>
    <dbReference type="NCBI Taxonomy" id="147425"/>
    <lineage>
        <taxon>Eukaryota</taxon>
        <taxon>Viridiplantae</taxon>
        <taxon>Streptophyta</taxon>
        <taxon>Embryophyta</taxon>
        <taxon>Tracheophyta</taxon>
        <taxon>Spermatophyta</taxon>
        <taxon>Magnoliopsida</taxon>
        <taxon>eudicotyledons</taxon>
        <taxon>Gunneridae</taxon>
        <taxon>Pentapetalae</taxon>
        <taxon>asterids</taxon>
        <taxon>lamiids</taxon>
        <taxon>Solanales</taxon>
        <taxon>Solanaceae</taxon>
        <taxon>Solanoideae</taxon>
        <taxon>Solaneae</taxon>
        <taxon>Solanum</taxon>
    </lineage>
</organism>
<dbReference type="EMBL" id="JBANQN010000003">
    <property type="protein sequence ID" value="KAK6793318.1"/>
    <property type="molecule type" value="Genomic_DNA"/>
</dbReference>
<dbReference type="AlphaFoldDB" id="A0AAN8YLG5"/>
<dbReference type="Pfam" id="PF05699">
    <property type="entry name" value="Dimer_Tnp_hAT"/>
    <property type="match status" value="1"/>
</dbReference>
<evidence type="ECO:0000313" key="2">
    <source>
        <dbReference type="EMBL" id="KAK6793318.1"/>
    </source>
</evidence>
<dbReference type="SMART" id="SM00597">
    <property type="entry name" value="ZnF_TTF"/>
    <property type="match status" value="1"/>
</dbReference>
<dbReference type="Proteomes" id="UP001371456">
    <property type="component" value="Unassembled WGS sequence"/>
</dbReference>
<comment type="caution">
    <text evidence="2">The sequence shown here is derived from an EMBL/GenBank/DDBJ whole genome shotgun (WGS) entry which is preliminary data.</text>
</comment>
<dbReference type="PANTHER" id="PTHR45749:SF32">
    <property type="entry name" value="ZINC FINGER MYM-TYPE PROTEIN 1-LIKE"/>
    <property type="match status" value="1"/>
</dbReference>
<dbReference type="SUPFAM" id="SSF53098">
    <property type="entry name" value="Ribonuclease H-like"/>
    <property type="match status" value="1"/>
</dbReference>
<protein>
    <recommendedName>
        <fullName evidence="1">TTF-type domain-containing protein</fullName>
    </recommendedName>
</protein>
<sequence length="836" mass="97849">MSTRKYESGHSKLKRKRKVDNLIKSQKGALDKFLENNIKIKSKKVGECSLEEQVTNLLEFELDNDINQKEEEGEEISEKSDVDSQENQELINELNNLTPKNIYEPSQWNIVDTKLRDLLIEKGPIRITDTCFPKDKFLRHFSTTYYFQKLANGERHERRWLVYSKDLNKVFCFCCKLFNTTFNAKNNKLANEGSRDWKNLTTKLRTHETTNQHIINMSLWIDLEFRLRNNKTIDKNIQDQINRDREHWKNVLSRIISVIKTLGRNNLAFRGENEKIYQENNGNFLSLIEMIAEFDPIMQEHIRRIKHDEIHNHYLGHNIQNELINLLASEIKNKIIEKVIKTKYFSIILDCTPDTSHQDQMSFIIRSVDISATPINVTKYFLEFLKVDDTSGKGLFEVILDEIKCIGLDIDNLRGQGYDNGSNMKGKHQGVQKRLLDINPRSFYTPCGCHNLNLVLCDMVNSCTKAISFFGVVQRIYSLFSSSTKWWKILKDSVPSLTLKSLSQTRWESRIESVKAIRFQTPRIRDALFKLEEVSDDPKIKSEANCLAIFELENFEFLLGMTIWYDVLFAVNSISKSLQSKDMYIDVAIDQLRGLVSFFKTYREEGFTSAMISAKEIALEMNIEPVFRKKRVIYRKKQFDENVDNEITRSLEESFRVDYFLYIVDQAIFSLQNRFEQFEVYENIFGFLFSGKKLRSLDDENFKKYCLNLECSLKHNTHSDIDGLDLFSELKVLREIIKVEDNTLIEILNQIKRLDSFPNAYIAYRIMLTIPITVASAERSFSKLKIIKSYLRSTMSQERLSGLAILSIEKELLEEIDYTKIINNFASQKARKIDLK</sequence>
<evidence type="ECO:0000313" key="3">
    <source>
        <dbReference type="Proteomes" id="UP001371456"/>
    </source>
</evidence>
<accession>A0AAN8YLG5</accession>